<comment type="function">
    <text evidence="1">Odorant receptor.</text>
</comment>
<keyword evidence="13" id="KW-0342">GTP-binding</keyword>
<keyword evidence="12 17" id="KW-0297">G-protein coupled receptor</keyword>
<dbReference type="SUPFAM" id="SSF47364">
    <property type="entry name" value="Domain of the SRP/SRP receptor G-proteins"/>
    <property type="match status" value="1"/>
</dbReference>
<dbReference type="PROSITE" id="PS00237">
    <property type="entry name" value="G_PROTEIN_RECEP_F1_1"/>
    <property type="match status" value="1"/>
</dbReference>
<dbReference type="InterPro" id="IPR000725">
    <property type="entry name" value="Olfact_rcpt"/>
</dbReference>
<keyword evidence="22" id="KW-1185">Reference proteome</keyword>
<evidence type="ECO:0000256" key="11">
    <source>
        <dbReference type="ARBA" id="ARBA00022989"/>
    </source>
</evidence>
<evidence type="ECO:0000256" key="14">
    <source>
        <dbReference type="ARBA" id="ARBA00023136"/>
    </source>
</evidence>
<dbReference type="Pfam" id="PF13853">
    <property type="entry name" value="7tm_4"/>
    <property type="match status" value="1"/>
</dbReference>
<evidence type="ECO:0000256" key="9">
    <source>
        <dbReference type="ARBA" id="ARBA00022741"/>
    </source>
</evidence>
<dbReference type="FunFam" id="1.10.1220.70:FF:000001">
    <property type="entry name" value="Olfactory receptor"/>
    <property type="match status" value="1"/>
</dbReference>
<dbReference type="SUPFAM" id="SSF81321">
    <property type="entry name" value="Family A G protein-coupled receptor-like"/>
    <property type="match status" value="1"/>
</dbReference>
<feature type="transmembrane region" description="Helical" evidence="19">
    <location>
        <begin position="269"/>
        <end position="289"/>
    </location>
</feature>
<dbReference type="GO" id="GO:0004984">
    <property type="term" value="F:olfactory receptor activity"/>
    <property type="evidence" value="ECO:0007669"/>
    <property type="project" value="InterPro"/>
</dbReference>
<accession>A0AA41MPE2</accession>
<dbReference type="PRINTS" id="PR00245">
    <property type="entry name" value="OLFACTORYR"/>
</dbReference>
<comment type="similarity">
    <text evidence="4 17">Belongs to the G-protein coupled receptor 1 family.</text>
</comment>
<comment type="caution">
    <text evidence="21">The sequence shown here is derived from an EMBL/GenBank/DDBJ whole genome shotgun (WGS) entry which is preliminary data.</text>
</comment>
<dbReference type="EMBL" id="JAATJV010255999">
    <property type="protein sequence ID" value="MBZ3875704.1"/>
    <property type="molecule type" value="Genomic_DNA"/>
</dbReference>
<dbReference type="InterPro" id="IPR050516">
    <property type="entry name" value="Olfactory_GPCR"/>
</dbReference>
<keyword evidence="5" id="KW-1003">Cell membrane</keyword>
<feature type="domain" description="G-protein coupled receptors family 1 profile" evidence="20">
    <location>
        <begin position="39"/>
        <end position="287"/>
    </location>
</feature>
<dbReference type="PRINTS" id="PR00237">
    <property type="entry name" value="GPCRRHODOPSN"/>
</dbReference>
<dbReference type="PANTHER" id="PTHR26452">
    <property type="entry name" value="OLFACTORY RECEPTOR"/>
    <property type="match status" value="1"/>
</dbReference>
<evidence type="ECO:0000256" key="7">
    <source>
        <dbReference type="ARBA" id="ARBA00022692"/>
    </source>
</evidence>
<organism evidence="21 22">
    <name type="scientific">Sciurus carolinensis</name>
    <name type="common">Eastern gray squirrel</name>
    <dbReference type="NCBI Taxonomy" id="30640"/>
    <lineage>
        <taxon>Eukaryota</taxon>
        <taxon>Metazoa</taxon>
        <taxon>Chordata</taxon>
        <taxon>Craniata</taxon>
        <taxon>Vertebrata</taxon>
        <taxon>Euteleostomi</taxon>
        <taxon>Mammalia</taxon>
        <taxon>Eutheria</taxon>
        <taxon>Euarchontoglires</taxon>
        <taxon>Glires</taxon>
        <taxon>Rodentia</taxon>
        <taxon>Sciuromorpha</taxon>
        <taxon>Sciuridae</taxon>
        <taxon>Sciurinae</taxon>
        <taxon>Sciurini</taxon>
        <taxon>Sciurus</taxon>
    </lineage>
</organism>
<keyword evidence="8" id="KW-0552">Olfaction</keyword>
<keyword evidence="10" id="KW-0256">Endoplasmic reticulum</keyword>
<evidence type="ECO:0000256" key="1">
    <source>
        <dbReference type="ARBA" id="ARBA00002936"/>
    </source>
</evidence>
<dbReference type="InterPro" id="IPR007222">
    <property type="entry name" value="Sig_recog_particle_rcpt_asu_N"/>
</dbReference>
<dbReference type="InterPro" id="IPR011012">
    <property type="entry name" value="Longin-like_dom_sf"/>
</dbReference>
<dbReference type="SUPFAM" id="SSF64356">
    <property type="entry name" value="SNARE-like"/>
    <property type="match status" value="1"/>
</dbReference>
<dbReference type="InterPro" id="IPR017452">
    <property type="entry name" value="GPCR_Rhodpsn_7TM"/>
</dbReference>
<dbReference type="InterPro" id="IPR000897">
    <property type="entry name" value="SRP54_GTPase_dom"/>
</dbReference>
<keyword evidence="14 19" id="KW-0472">Membrane</keyword>
<dbReference type="AlphaFoldDB" id="A0AA41MPE2"/>
<dbReference type="InterPro" id="IPR042101">
    <property type="entry name" value="SRP54_N_sf"/>
</dbReference>
<keyword evidence="7 17" id="KW-0812">Transmembrane</keyword>
<dbReference type="GO" id="GO:0005525">
    <property type="term" value="F:GTP binding"/>
    <property type="evidence" value="ECO:0007669"/>
    <property type="project" value="UniProtKB-KW"/>
</dbReference>
<evidence type="ECO:0000256" key="16">
    <source>
        <dbReference type="ARBA" id="ARBA00023224"/>
    </source>
</evidence>
<dbReference type="GO" id="GO:0005047">
    <property type="term" value="F:signal recognition particle binding"/>
    <property type="evidence" value="ECO:0007669"/>
    <property type="project" value="InterPro"/>
</dbReference>
<sequence length="699" mass="76101">MDNFTSRSTFLLMGFSHIRELQILHAMLFLMAYLAALLGNLLIITLITKDQGLHTPMYFFLKNLSFLDLCLISITVPKSIANSLMNRNTISFPGCVAQVFFFFLLATTEVALLTVMSYDRYVAICHPLRYESLMSPGACVQMAASSWVSGGLNAVLHTAATFSVPMCGPPDVHQFFCDIPQLLALACSYNVGELVVIGLSLLLDFACFVLMDISYLRIFSAVLRMPSAVGRSKAFSTCLPHLLVVTLFLSSGFFAYLRPLPKSPSVLDLLVSVFYTLVPPTMNPLIYSLRNKDMKVALRRLLVNSRRRPVITSPNSSPAAMLDFFTIFPKGGLLLWCFLGVSDSCTGPVNALIGSALLQEQGGNNSFTHEALTLKYKLDNPFELVFVVGFQKILTLTKSMKSDAPKEKGKKAPWVWELGGCANKEVLDYSTPTANGTSEAALSEGISLIRGTGPGGQLQDLDCGSSNDEGAAPNSTKRSATKGTLGGMFGMLKGLVGSKSLSREDIESVLDKMRDHLIAKNVAADIAVQLCESVANKLEGKVMGTFSTVTSTVKQALQKSLVQILQPQRRADMLRDIMDAQRRQRPYVVTFCGVNGVGKSTNLAKIAFWLLENGFSVLTAACDTFPAGAVEQLRTHTRRLTALHPPENHGGRTMAQLFEKGYGKDATGIAMEAIAFARNQGFDVVLVDTAGHMQDNAPR</sequence>
<evidence type="ECO:0000256" key="18">
    <source>
        <dbReference type="SAM" id="MobiDB-lite"/>
    </source>
</evidence>
<dbReference type="FunFam" id="3.30.450.60:FF:000021">
    <property type="entry name" value="signal recognition particle receptor subunit alpha isoform X2"/>
    <property type="match status" value="1"/>
</dbReference>
<dbReference type="SMART" id="SM00963">
    <property type="entry name" value="SRP54_N"/>
    <property type="match status" value="1"/>
</dbReference>
<dbReference type="Pfam" id="PF02881">
    <property type="entry name" value="SRP54_N"/>
    <property type="match status" value="1"/>
</dbReference>
<keyword evidence="16 17" id="KW-0807">Transducer</keyword>
<evidence type="ECO:0000256" key="8">
    <source>
        <dbReference type="ARBA" id="ARBA00022725"/>
    </source>
</evidence>
<evidence type="ECO:0000256" key="3">
    <source>
        <dbReference type="ARBA" id="ARBA00004651"/>
    </source>
</evidence>
<dbReference type="GO" id="GO:0004930">
    <property type="term" value="F:G protein-coupled receptor activity"/>
    <property type="evidence" value="ECO:0007669"/>
    <property type="project" value="UniProtKB-KW"/>
</dbReference>
<dbReference type="Pfam" id="PF04086">
    <property type="entry name" value="SRP-alpha_N"/>
    <property type="match status" value="1"/>
</dbReference>
<dbReference type="GO" id="GO:0005785">
    <property type="term" value="C:signal recognition particle receptor complex"/>
    <property type="evidence" value="ECO:0007669"/>
    <property type="project" value="InterPro"/>
</dbReference>
<dbReference type="Pfam" id="PF00448">
    <property type="entry name" value="SRP54"/>
    <property type="match status" value="1"/>
</dbReference>
<protein>
    <submittedName>
        <fullName evidence="21">Signal recognition particle receptor subunit alpha</fullName>
    </submittedName>
</protein>
<keyword evidence="15 17" id="KW-0675">Receptor</keyword>
<keyword evidence="11 19" id="KW-1133">Transmembrane helix</keyword>
<dbReference type="CDD" id="cd15227">
    <property type="entry name" value="7tmA_OR14-like"/>
    <property type="match status" value="1"/>
</dbReference>
<dbReference type="SMART" id="SM00962">
    <property type="entry name" value="SRP54"/>
    <property type="match status" value="1"/>
</dbReference>
<evidence type="ECO:0000259" key="20">
    <source>
        <dbReference type="PROSITE" id="PS50262"/>
    </source>
</evidence>
<dbReference type="GO" id="GO:0005886">
    <property type="term" value="C:plasma membrane"/>
    <property type="evidence" value="ECO:0007669"/>
    <property type="project" value="UniProtKB-SubCell"/>
</dbReference>
<dbReference type="FunFam" id="1.20.1070.10:FF:000037">
    <property type="entry name" value="Olfactory receptor"/>
    <property type="match status" value="1"/>
</dbReference>
<feature type="transmembrane region" description="Helical" evidence="19">
    <location>
        <begin position="89"/>
        <end position="113"/>
    </location>
</feature>
<dbReference type="GO" id="GO:0006886">
    <property type="term" value="P:intracellular protein transport"/>
    <property type="evidence" value="ECO:0007669"/>
    <property type="project" value="InterPro"/>
</dbReference>
<evidence type="ECO:0000313" key="22">
    <source>
        <dbReference type="Proteomes" id="UP001166674"/>
    </source>
</evidence>
<name>A0AA41MPE2_SCICA</name>
<feature type="transmembrane region" description="Helical" evidence="19">
    <location>
        <begin position="234"/>
        <end position="257"/>
    </location>
</feature>
<dbReference type="InterPro" id="IPR013822">
    <property type="entry name" value="Signal_recog_particl_SRP54_hlx"/>
</dbReference>
<evidence type="ECO:0000256" key="10">
    <source>
        <dbReference type="ARBA" id="ARBA00022824"/>
    </source>
</evidence>
<proteinExistence type="inferred from homology"/>
<dbReference type="InterPro" id="IPR027417">
    <property type="entry name" value="P-loop_NTPase"/>
</dbReference>
<feature type="transmembrane region" description="Helical" evidence="19">
    <location>
        <begin position="194"/>
        <end position="213"/>
    </location>
</feature>
<dbReference type="FunFam" id="1.20.120.140:FF:000010">
    <property type="entry name" value="signal recognition particle receptor subunit alpha isoform X2"/>
    <property type="match status" value="1"/>
</dbReference>
<feature type="region of interest" description="Disordered" evidence="18">
    <location>
        <begin position="458"/>
        <end position="483"/>
    </location>
</feature>
<evidence type="ECO:0000313" key="21">
    <source>
        <dbReference type="EMBL" id="MBZ3875704.1"/>
    </source>
</evidence>
<dbReference type="Gene3D" id="3.30.450.60">
    <property type="match status" value="1"/>
</dbReference>
<dbReference type="GO" id="GO:0003924">
    <property type="term" value="F:GTPase activity"/>
    <property type="evidence" value="ECO:0007669"/>
    <property type="project" value="InterPro"/>
</dbReference>
<dbReference type="PROSITE" id="PS50262">
    <property type="entry name" value="G_PROTEIN_RECEP_F1_2"/>
    <property type="match status" value="1"/>
</dbReference>
<dbReference type="CDD" id="cd14826">
    <property type="entry name" value="SR_alpha_SRX"/>
    <property type="match status" value="1"/>
</dbReference>
<gene>
    <name evidence="21" type="ORF">SUZIE_134270</name>
</gene>
<dbReference type="InterPro" id="IPR000276">
    <property type="entry name" value="GPCR_Rhodpsn"/>
</dbReference>
<evidence type="ECO:0000256" key="6">
    <source>
        <dbReference type="ARBA" id="ARBA00022606"/>
    </source>
</evidence>
<comment type="subcellular location">
    <subcellularLocation>
        <location evidence="3">Cell membrane</location>
        <topology evidence="3">Multi-pass membrane protein</topology>
    </subcellularLocation>
    <subcellularLocation>
        <location evidence="2">Endoplasmic reticulum membrane</location>
    </subcellularLocation>
</comment>
<feature type="transmembrane region" description="Helical" evidence="19">
    <location>
        <begin position="21"/>
        <end position="47"/>
    </location>
</feature>
<evidence type="ECO:0000256" key="5">
    <source>
        <dbReference type="ARBA" id="ARBA00022475"/>
    </source>
</evidence>
<dbReference type="SUPFAM" id="SSF52540">
    <property type="entry name" value="P-loop containing nucleoside triphosphate hydrolases"/>
    <property type="match status" value="1"/>
</dbReference>
<feature type="transmembrane region" description="Helical" evidence="19">
    <location>
        <begin position="59"/>
        <end position="77"/>
    </location>
</feature>
<evidence type="ECO:0000256" key="13">
    <source>
        <dbReference type="ARBA" id="ARBA00023134"/>
    </source>
</evidence>
<reference evidence="21" key="1">
    <citation type="submission" date="2020-03" db="EMBL/GenBank/DDBJ databases">
        <title>Studies in the Genomics of Life Span.</title>
        <authorList>
            <person name="Glass D."/>
        </authorList>
    </citation>
    <scope>NUCLEOTIDE SEQUENCE</scope>
    <source>
        <strain evidence="21">SUZIE</strain>
        <tissue evidence="21">Muscle</tissue>
    </source>
</reference>
<dbReference type="Gene3D" id="1.20.1070.10">
    <property type="entry name" value="Rhodopsin 7-helix transmembrane proteins"/>
    <property type="match status" value="1"/>
</dbReference>
<evidence type="ECO:0000256" key="12">
    <source>
        <dbReference type="ARBA" id="ARBA00023040"/>
    </source>
</evidence>
<feature type="compositionally biased region" description="Polar residues" evidence="18">
    <location>
        <begin position="464"/>
        <end position="482"/>
    </location>
</feature>
<dbReference type="GO" id="GO:0006614">
    <property type="term" value="P:SRP-dependent cotranslational protein targeting to membrane"/>
    <property type="evidence" value="ECO:0007669"/>
    <property type="project" value="InterPro"/>
</dbReference>
<evidence type="ECO:0000256" key="19">
    <source>
        <dbReference type="SAM" id="Phobius"/>
    </source>
</evidence>
<dbReference type="Gene3D" id="1.20.120.140">
    <property type="entry name" value="Signal recognition particle SRP54, nucleotide-binding domain"/>
    <property type="match status" value="1"/>
</dbReference>
<evidence type="ECO:0000256" key="2">
    <source>
        <dbReference type="ARBA" id="ARBA00004586"/>
    </source>
</evidence>
<dbReference type="Gene3D" id="3.40.50.300">
    <property type="entry name" value="P-loop containing nucleotide triphosphate hydrolases"/>
    <property type="match status" value="1"/>
</dbReference>
<dbReference type="InterPro" id="IPR036225">
    <property type="entry name" value="SRP/SRP_N"/>
</dbReference>
<keyword evidence="9" id="KW-0547">Nucleotide-binding</keyword>
<keyword evidence="6" id="KW-0716">Sensory transduction</keyword>
<evidence type="ECO:0000256" key="17">
    <source>
        <dbReference type="RuleBase" id="RU000688"/>
    </source>
</evidence>
<dbReference type="Proteomes" id="UP001166674">
    <property type="component" value="Unassembled WGS sequence"/>
</dbReference>
<evidence type="ECO:0000256" key="15">
    <source>
        <dbReference type="ARBA" id="ARBA00023170"/>
    </source>
</evidence>
<evidence type="ECO:0000256" key="4">
    <source>
        <dbReference type="ARBA" id="ARBA00010663"/>
    </source>
</evidence>